<sequence length="322" mass="34982">MATPLVIDGVKVPPGKETIIEIEVARLPSGTLIHMPIHVFRSENPGPTVLLSGGLHGDEINGIETVRRLADSKLLSQINKGTVIALPIINVYGFIHFSREVPDGKDVNRSFPGSPDGSLAAIVANHLTEKILPVIDFGIDFHTGGASRTNYPQIRYSAEDKLGREIADAFKAPFTLTSNVIPGSLRGTATELGKSIVVFEGGESLRFDEKAIKSAVRGTKRVLHHFGMIDKSPQAKKVVHFDSTSWLRADASGLFIPTKASGQRVKEGETIGRINNPYNSYSIKVKSPSKGYIIGHNNIPMVHKGDALFHIGNVERIERVTE</sequence>
<proteinExistence type="predicted"/>
<evidence type="ECO:0000256" key="2">
    <source>
        <dbReference type="ARBA" id="ARBA00022723"/>
    </source>
</evidence>
<comment type="caution">
    <text evidence="6">The sequence shown here is derived from an EMBL/GenBank/DDBJ whole genome shotgun (WGS) entry which is preliminary data.</text>
</comment>
<evidence type="ECO:0000256" key="1">
    <source>
        <dbReference type="ARBA" id="ARBA00001947"/>
    </source>
</evidence>
<dbReference type="EMBL" id="WBVO01000011">
    <property type="protein sequence ID" value="KAB2807299.1"/>
    <property type="molecule type" value="Genomic_DNA"/>
</dbReference>
<dbReference type="PANTHER" id="PTHR37326:SF2">
    <property type="entry name" value="SUCCINYLGLUTAMATE DESUCCINYLASE_ASPARTOACYLASE FAMILY PROTEIN"/>
    <property type="match status" value="1"/>
</dbReference>
<accession>A0A6N6RFZ9</accession>
<keyword evidence="2" id="KW-0479">Metal-binding</keyword>
<protein>
    <submittedName>
        <fullName evidence="6">Succinylglutamate desuccinylase/aspartoacylase family protein</fullName>
    </submittedName>
</protein>
<dbReference type="AlphaFoldDB" id="A0A6N6RFZ9"/>
<name>A0A6N6RFZ9_9FLAO</name>
<evidence type="ECO:0000259" key="5">
    <source>
        <dbReference type="Pfam" id="PF24827"/>
    </source>
</evidence>
<dbReference type="GO" id="GO:0016811">
    <property type="term" value="F:hydrolase activity, acting on carbon-nitrogen (but not peptide) bonds, in linear amides"/>
    <property type="evidence" value="ECO:0007669"/>
    <property type="project" value="InterPro"/>
</dbReference>
<dbReference type="Proteomes" id="UP000468650">
    <property type="component" value="Unassembled WGS sequence"/>
</dbReference>
<dbReference type="Pfam" id="PF24827">
    <property type="entry name" value="AstE_AspA_cat"/>
    <property type="match status" value="1"/>
</dbReference>
<dbReference type="Gene3D" id="3.40.630.10">
    <property type="entry name" value="Zn peptidases"/>
    <property type="match status" value="1"/>
</dbReference>
<dbReference type="CDD" id="cd06251">
    <property type="entry name" value="M14_ASTE_ASPA-like"/>
    <property type="match status" value="1"/>
</dbReference>
<evidence type="ECO:0000313" key="7">
    <source>
        <dbReference type="Proteomes" id="UP000468650"/>
    </source>
</evidence>
<feature type="domain" description="Succinylglutamate desuccinylase/Aspartoacylase catalytic" evidence="5">
    <location>
        <begin position="45"/>
        <end position="225"/>
    </location>
</feature>
<dbReference type="RefSeq" id="WP_151668104.1">
    <property type="nucleotide sequence ID" value="NZ_WBVO01000011.1"/>
</dbReference>
<comment type="cofactor">
    <cofactor evidence="1">
        <name>Zn(2+)</name>
        <dbReference type="ChEBI" id="CHEBI:29105"/>
    </cofactor>
</comment>
<dbReference type="OrthoDB" id="9782876at2"/>
<organism evidence="6 7">
    <name type="scientific">Phaeocystidibacter luteus</name>
    <dbReference type="NCBI Taxonomy" id="911197"/>
    <lineage>
        <taxon>Bacteria</taxon>
        <taxon>Pseudomonadati</taxon>
        <taxon>Bacteroidota</taxon>
        <taxon>Flavobacteriia</taxon>
        <taxon>Flavobacteriales</taxon>
        <taxon>Phaeocystidibacteraceae</taxon>
        <taxon>Phaeocystidibacter</taxon>
    </lineage>
</organism>
<dbReference type="PIRSF" id="PIRSF039012">
    <property type="entry name" value="ASP"/>
    <property type="match status" value="1"/>
</dbReference>
<dbReference type="GO" id="GO:0046872">
    <property type="term" value="F:metal ion binding"/>
    <property type="evidence" value="ECO:0007669"/>
    <property type="project" value="UniProtKB-KW"/>
</dbReference>
<dbReference type="InterPro" id="IPR053138">
    <property type="entry name" value="N-alpha-Ac-DABA_deacetylase"/>
</dbReference>
<keyword evidence="4" id="KW-0862">Zinc</keyword>
<evidence type="ECO:0000256" key="4">
    <source>
        <dbReference type="ARBA" id="ARBA00022833"/>
    </source>
</evidence>
<dbReference type="PANTHER" id="PTHR37326">
    <property type="entry name" value="BLL3975 PROTEIN"/>
    <property type="match status" value="1"/>
</dbReference>
<keyword evidence="3" id="KW-0378">Hydrolase</keyword>
<dbReference type="SUPFAM" id="SSF53187">
    <property type="entry name" value="Zn-dependent exopeptidases"/>
    <property type="match status" value="1"/>
</dbReference>
<evidence type="ECO:0000313" key="6">
    <source>
        <dbReference type="EMBL" id="KAB2807299.1"/>
    </source>
</evidence>
<gene>
    <name evidence="6" type="ORF">F8C67_12020</name>
</gene>
<reference evidence="6 7" key="1">
    <citation type="submission" date="2019-09" db="EMBL/GenBank/DDBJ databases">
        <title>Genomes of family Cryomorphaceae.</title>
        <authorList>
            <person name="Bowman J.P."/>
        </authorList>
    </citation>
    <scope>NUCLEOTIDE SEQUENCE [LARGE SCALE GENOMIC DNA]</scope>
    <source>
        <strain evidence="6 7">LMG 25704</strain>
    </source>
</reference>
<dbReference type="GO" id="GO:0016788">
    <property type="term" value="F:hydrolase activity, acting on ester bonds"/>
    <property type="evidence" value="ECO:0007669"/>
    <property type="project" value="InterPro"/>
</dbReference>
<dbReference type="InterPro" id="IPR055438">
    <property type="entry name" value="AstE_AspA_cat"/>
</dbReference>
<evidence type="ECO:0000256" key="3">
    <source>
        <dbReference type="ARBA" id="ARBA00022801"/>
    </source>
</evidence>
<dbReference type="InterPro" id="IPR043795">
    <property type="entry name" value="N-alpha-Ac-DABA-like"/>
</dbReference>
<keyword evidence="7" id="KW-1185">Reference proteome</keyword>